<dbReference type="Proteomes" id="UP000391834">
    <property type="component" value="Unassembled WGS sequence"/>
</dbReference>
<dbReference type="PROSITE" id="PS01124">
    <property type="entry name" value="HTH_ARAC_FAMILY_2"/>
    <property type="match status" value="1"/>
</dbReference>
<keyword evidence="12" id="KW-1185">Reference proteome</keyword>
<dbReference type="SMART" id="SM00028">
    <property type="entry name" value="TPR"/>
    <property type="match status" value="5"/>
</dbReference>
<dbReference type="Pfam" id="PF12833">
    <property type="entry name" value="HTH_18"/>
    <property type="match status" value="1"/>
</dbReference>
<keyword evidence="4" id="KW-0802">TPR repeat</keyword>
<sequence length="633" mass="73065">MAAGITLFSCQQKNDSDAAIAKIFQQARNNHQTSRDSIGYFLDQCQKYDTLQLSNLSKARILYLKGLWDELRLQYDSASATFMRGATLLPDNSFKAATILRAASDEAWASDYDSYRTLLTRAQKLLKKRKDPVNEAAFWSVQGDYEIEINDYRKAIVDYTTADSILKSNHIVRSRDYYQYRISYAYRRSGKYSPAFKHMLKSIEISNQLGNRFRLTSSYIDISRMYRDAQRYGEATKWEEKHLSLARDIKDSSQIRAGLENMGIIYAEKKEWDTAESYFTRSLQMAYDIHDPVSIGTALVNMGNFFNRKGDVDRALSYYKKGYVYVKKHDNKPVSIMGIMFHLGDANLAKKNFSLSEKYLKKALDLADSLHLSGWSVTTNLRLNDLYRTTKDYKKYVLSLQHYINVKDKWEADKQNARFNKLSLQYEKKQQDATIALQTAELKNRRQLLIILGIALLLIISVVTAILINKKTKERAIRTIYRQQLLAHDQQKVISSLLKKTVPLAPERPENKMLTTLLHLLDEQHIYQNADLSLEMLAQELGTNVTYVSQLINREFNCNFKTLINRYRINYSKTEIKENPGNLAMKNIGLKAGFKSQSTFYAAFKNEVGMTPMQFSKVAQLENNPNENPKKSD</sequence>
<dbReference type="SUPFAM" id="SSF48452">
    <property type="entry name" value="TPR-like"/>
    <property type="match status" value="1"/>
</dbReference>
<gene>
    <name evidence="11" type="ORF">PbJCM13498_21040</name>
</gene>
<comment type="caution">
    <text evidence="11">The sequence shown here is derived from an EMBL/GenBank/DDBJ whole genome shotgun (WGS) entry which is preliminary data.</text>
</comment>
<dbReference type="AlphaFoldDB" id="A0A5M4B020"/>
<evidence type="ECO:0000256" key="1">
    <source>
        <dbReference type="ARBA" id="ARBA00004496"/>
    </source>
</evidence>
<evidence type="ECO:0000256" key="8">
    <source>
        <dbReference type="ARBA" id="ARBA00038253"/>
    </source>
</evidence>
<keyword evidence="5" id="KW-0805">Transcription regulation</keyword>
<keyword evidence="2" id="KW-0963">Cytoplasm</keyword>
<dbReference type="Pfam" id="PF13181">
    <property type="entry name" value="TPR_8"/>
    <property type="match status" value="1"/>
</dbReference>
<evidence type="ECO:0000259" key="10">
    <source>
        <dbReference type="PROSITE" id="PS01124"/>
    </source>
</evidence>
<dbReference type="InterPro" id="IPR018060">
    <property type="entry name" value="HTH_AraC"/>
</dbReference>
<reference evidence="11 12" key="1">
    <citation type="submission" date="2019-10" db="EMBL/GenBank/DDBJ databases">
        <title>Prolixibacter strains distinguished by the presence of nitrate reductase genes were adept at nitrate-dependent anaerobic corrosion of metallic iron and carbon steel.</title>
        <authorList>
            <person name="Iino T."/>
            <person name="Shono N."/>
            <person name="Ito K."/>
            <person name="Nakamura R."/>
            <person name="Sueoka K."/>
            <person name="Harayama S."/>
            <person name="Ohkuma M."/>
        </authorList>
    </citation>
    <scope>NUCLEOTIDE SEQUENCE [LARGE SCALE GENOMIC DNA]</scope>
    <source>
        <strain evidence="11 12">JCM 13498</strain>
    </source>
</reference>
<keyword evidence="7" id="KW-0804">Transcription</keyword>
<feature type="transmembrane region" description="Helical" evidence="9">
    <location>
        <begin position="448"/>
        <end position="468"/>
    </location>
</feature>
<keyword evidence="3" id="KW-0677">Repeat</keyword>
<evidence type="ECO:0000313" key="12">
    <source>
        <dbReference type="Proteomes" id="UP000391834"/>
    </source>
</evidence>
<keyword evidence="9" id="KW-0472">Membrane</keyword>
<evidence type="ECO:0000256" key="2">
    <source>
        <dbReference type="ARBA" id="ARBA00022490"/>
    </source>
</evidence>
<dbReference type="PANTHER" id="PTHR46630">
    <property type="entry name" value="TETRATRICOPEPTIDE REPEAT PROTEIN 29"/>
    <property type="match status" value="1"/>
</dbReference>
<dbReference type="SUPFAM" id="SSF46689">
    <property type="entry name" value="Homeodomain-like"/>
    <property type="match status" value="1"/>
</dbReference>
<evidence type="ECO:0000256" key="4">
    <source>
        <dbReference type="ARBA" id="ARBA00022803"/>
    </source>
</evidence>
<dbReference type="InterPro" id="IPR051476">
    <property type="entry name" value="Bac_ResReg_Asp_Phosphatase"/>
</dbReference>
<organism evidence="11 12">
    <name type="scientific">Prolixibacter bellariivorans</name>
    <dbReference type="NCBI Taxonomy" id="314319"/>
    <lineage>
        <taxon>Bacteria</taxon>
        <taxon>Pseudomonadati</taxon>
        <taxon>Bacteroidota</taxon>
        <taxon>Bacteroidia</taxon>
        <taxon>Marinilabiliales</taxon>
        <taxon>Prolixibacteraceae</taxon>
        <taxon>Prolixibacter</taxon>
    </lineage>
</organism>
<keyword evidence="9" id="KW-1133">Transmembrane helix</keyword>
<dbReference type="InterPro" id="IPR011990">
    <property type="entry name" value="TPR-like_helical_dom_sf"/>
</dbReference>
<dbReference type="EMBL" id="BLAX01000001">
    <property type="protein sequence ID" value="GET33241.1"/>
    <property type="molecule type" value="Genomic_DNA"/>
</dbReference>
<dbReference type="PANTHER" id="PTHR46630:SF1">
    <property type="entry name" value="TETRATRICOPEPTIDE REPEAT PROTEIN 29"/>
    <property type="match status" value="1"/>
</dbReference>
<dbReference type="InterPro" id="IPR009057">
    <property type="entry name" value="Homeodomain-like_sf"/>
</dbReference>
<accession>A0A5M4B020</accession>
<proteinExistence type="inferred from homology"/>
<dbReference type="SMART" id="SM00342">
    <property type="entry name" value="HTH_ARAC"/>
    <property type="match status" value="1"/>
</dbReference>
<keyword evidence="6" id="KW-0238">DNA-binding</keyword>
<protein>
    <recommendedName>
        <fullName evidence="10">HTH araC/xylS-type domain-containing protein</fullName>
    </recommendedName>
</protein>
<evidence type="ECO:0000256" key="6">
    <source>
        <dbReference type="ARBA" id="ARBA00023125"/>
    </source>
</evidence>
<comment type="similarity">
    <text evidence="8">Belongs to the Rap family.</text>
</comment>
<feature type="domain" description="HTH araC/xylS-type" evidence="10">
    <location>
        <begin position="511"/>
        <end position="618"/>
    </location>
</feature>
<dbReference type="Gene3D" id="1.10.10.60">
    <property type="entry name" value="Homeodomain-like"/>
    <property type="match status" value="2"/>
</dbReference>
<evidence type="ECO:0000256" key="7">
    <source>
        <dbReference type="ARBA" id="ARBA00023163"/>
    </source>
</evidence>
<evidence type="ECO:0000313" key="11">
    <source>
        <dbReference type="EMBL" id="GET33241.1"/>
    </source>
</evidence>
<dbReference type="Pfam" id="PF13176">
    <property type="entry name" value="TPR_7"/>
    <property type="match status" value="2"/>
</dbReference>
<dbReference type="GO" id="GO:0043565">
    <property type="term" value="F:sequence-specific DNA binding"/>
    <property type="evidence" value="ECO:0007669"/>
    <property type="project" value="InterPro"/>
</dbReference>
<dbReference type="GO" id="GO:0003700">
    <property type="term" value="F:DNA-binding transcription factor activity"/>
    <property type="evidence" value="ECO:0007669"/>
    <property type="project" value="InterPro"/>
</dbReference>
<dbReference type="InterPro" id="IPR019734">
    <property type="entry name" value="TPR_rpt"/>
</dbReference>
<comment type="subcellular location">
    <subcellularLocation>
        <location evidence="1">Cytoplasm</location>
    </subcellularLocation>
</comment>
<name>A0A5M4B020_9BACT</name>
<evidence type="ECO:0000256" key="5">
    <source>
        <dbReference type="ARBA" id="ARBA00023015"/>
    </source>
</evidence>
<evidence type="ECO:0000256" key="9">
    <source>
        <dbReference type="SAM" id="Phobius"/>
    </source>
</evidence>
<dbReference type="InterPro" id="IPR018062">
    <property type="entry name" value="HTH_AraC-typ_CS"/>
</dbReference>
<keyword evidence="9" id="KW-0812">Transmembrane</keyword>
<dbReference type="PROSITE" id="PS00041">
    <property type="entry name" value="HTH_ARAC_FAMILY_1"/>
    <property type="match status" value="1"/>
</dbReference>
<dbReference type="Gene3D" id="1.25.40.10">
    <property type="entry name" value="Tetratricopeptide repeat domain"/>
    <property type="match status" value="2"/>
</dbReference>
<dbReference type="GO" id="GO:0005737">
    <property type="term" value="C:cytoplasm"/>
    <property type="evidence" value="ECO:0007669"/>
    <property type="project" value="UniProtKB-SubCell"/>
</dbReference>
<evidence type="ECO:0000256" key="3">
    <source>
        <dbReference type="ARBA" id="ARBA00022737"/>
    </source>
</evidence>